<sequence length="338" mass="38500">MAPKEPVVSPTDPMPKGYGFLRKGNAYLTANTRRKTHAAKQKLYVVIDKRNPLGLRAPIWILKEIHDEDRATRDRRQDKVRRRDEATEKEFETAIRKLFPHIPEEDIQKTIKRALEKRSGRVGRTGLLDLDQKVQLAVAAHVRHSHTEYDKLIRGKMNRKRARNAINSQATQILSRWRGGTMRVVNKPKRSSRLKVSATTGAVNQKSSPKQPPKPLTVKNNEQHPASDNPKRQKKKSKAKRLAAESLGTSTAPSNPSAQEIKAKQQELPRKPRMRKGIRQSSRLNKTGVQDLKMLDVFLDDEDDPESSDTNSEDEDEDFESNGLQKDLDDSEDDFLVL</sequence>
<dbReference type="PANTHER" id="PTHR38113">
    <property type="match status" value="1"/>
</dbReference>
<reference evidence="3 4" key="1">
    <citation type="journal article" date="2025" name="Microbiol. Resour. Announc.">
        <title>Draft genome sequences for Neonectria magnoliae and Neonectria punicea, canker pathogens of Liriodendron tulipifera and Acer saccharum in West Virginia.</title>
        <authorList>
            <person name="Petronek H.M."/>
            <person name="Kasson M.T."/>
            <person name="Metheny A.M."/>
            <person name="Stauder C.M."/>
            <person name="Lovett B."/>
            <person name="Lynch S.C."/>
            <person name="Garnas J.R."/>
            <person name="Kasson L.R."/>
            <person name="Stajich J.E."/>
        </authorList>
    </citation>
    <scope>NUCLEOTIDE SEQUENCE [LARGE SCALE GENOMIC DNA]</scope>
    <source>
        <strain evidence="3 4">NRRL 64651</strain>
    </source>
</reference>
<feature type="compositionally biased region" description="Acidic residues" evidence="1">
    <location>
        <begin position="329"/>
        <end position="338"/>
    </location>
</feature>
<dbReference type="InterPro" id="IPR018744">
    <property type="entry name" value="DUF2293"/>
</dbReference>
<dbReference type="PANTHER" id="PTHR38113:SF2">
    <property type="entry name" value="DUF2293 DOMAIN-CONTAINING PROTEIN"/>
    <property type="match status" value="1"/>
</dbReference>
<comment type="caution">
    <text evidence="3">The sequence shown here is derived from an EMBL/GenBank/DDBJ whole genome shotgun (WGS) entry which is preliminary data.</text>
</comment>
<feature type="region of interest" description="Disordered" evidence="1">
    <location>
        <begin position="177"/>
        <end position="338"/>
    </location>
</feature>
<keyword evidence="4" id="KW-1185">Reference proteome</keyword>
<proteinExistence type="predicted"/>
<feature type="compositionally biased region" description="Basic and acidic residues" evidence="1">
    <location>
        <begin position="261"/>
        <end position="270"/>
    </location>
</feature>
<evidence type="ECO:0000256" key="1">
    <source>
        <dbReference type="SAM" id="MobiDB-lite"/>
    </source>
</evidence>
<organism evidence="3 4">
    <name type="scientific">Neonectria magnoliae</name>
    <dbReference type="NCBI Taxonomy" id="2732573"/>
    <lineage>
        <taxon>Eukaryota</taxon>
        <taxon>Fungi</taxon>
        <taxon>Dikarya</taxon>
        <taxon>Ascomycota</taxon>
        <taxon>Pezizomycotina</taxon>
        <taxon>Sordariomycetes</taxon>
        <taxon>Hypocreomycetidae</taxon>
        <taxon>Hypocreales</taxon>
        <taxon>Nectriaceae</taxon>
        <taxon>Neonectria</taxon>
    </lineage>
</organism>
<dbReference type="Proteomes" id="UP001498421">
    <property type="component" value="Unassembled WGS sequence"/>
</dbReference>
<feature type="compositionally biased region" description="Polar residues" evidence="1">
    <location>
        <begin position="248"/>
        <end position="258"/>
    </location>
</feature>
<feature type="compositionally biased region" description="Basic residues" evidence="1">
    <location>
        <begin position="232"/>
        <end position="241"/>
    </location>
</feature>
<dbReference type="EMBL" id="JAZAVK010000011">
    <property type="protein sequence ID" value="KAK7431435.1"/>
    <property type="molecule type" value="Genomic_DNA"/>
</dbReference>
<feature type="compositionally biased region" description="Acidic residues" evidence="1">
    <location>
        <begin position="298"/>
        <end position="320"/>
    </location>
</feature>
<feature type="domain" description="DUF2293" evidence="2">
    <location>
        <begin position="94"/>
        <end position="178"/>
    </location>
</feature>
<protein>
    <recommendedName>
        <fullName evidence="2">DUF2293 domain-containing protein</fullName>
    </recommendedName>
</protein>
<evidence type="ECO:0000259" key="2">
    <source>
        <dbReference type="Pfam" id="PF10056"/>
    </source>
</evidence>
<evidence type="ECO:0000313" key="4">
    <source>
        <dbReference type="Proteomes" id="UP001498421"/>
    </source>
</evidence>
<feature type="compositionally biased region" description="Polar residues" evidence="1">
    <location>
        <begin position="279"/>
        <end position="288"/>
    </location>
</feature>
<dbReference type="Pfam" id="PF10056">
    <property type="entry name" value="DUF2293"/>
    <property type="match status" value="1"/>
</dbReference>
<name>A0ABR1IEF0_9HYPO</name>
<gene>
    <name evidence="3" type="ORF">QQZ08_001925</name>
</gene>
<evidence type="ECO:0000313" key="3">
    <source>
        <dbReference type="EMBL" id="KAK7431435.1"/>
    </source>
</evidence>
<accession>A0ABR1IEF0</accession>